<keyword evidence="4" id="KW-1185">Reference proteome</keyword>
<dbReference type="InterPro" id="IPR028087">
    <property type="entry name" value="Tad_N"/>
</dbReference>
<evidence type="ECO:0000256" key="1">
    <source>
        <dbReference type="SAM" id="Phobius"/>
    </source>
</evidence>
<feature type="domain" description="Putative Flp pilus-assembly TadG-like N-terminal" evidence="2">
    <location>
        <begin position="21"/>
        <end position="66"/>
    </location>
</feature>
<organism evidence="3 4">
    <name type="scientific">Rhizobium halophytocola</name>
    <dbReference type="NCBI Taxonomy" id="735519"/>
    <lineage>
        <taxon>Bacteria</taxon>
        <taxon>Pseudomonadati</taxon>
        <taxon>Pseudomonadota</taxon>
        <taxon>Alphaproteobacteria</taxon>
        <taxon>Hyphomicrobiales</taxon>
        <taxon>Rhizobiaceae</taxon>
        <taxon>Rhizobium/Agrobacterium group</taxon>
        <taxon>Rhizobium</taxon>
    </lineage>
</organism>
<name>A0ABS4DYG7_9HYPH</name>
<dbReference type="Proteomes" id="UP000759443">
    <property type="component" value="Unassembled WGS sequence"/>
</dbReference>
<dbReference type="Pfam" id="PF13400">
    <property type="entry name" value="Tad"/>
    <property type="match status" value="1"/>
</dbReference>
<dbReference type="InterPro" id="IPR036465">
    <property type="entry name" value="vWFA_dom_sf"/>
</dbReference>
<reference evidence="3 4" key="1">
    <citation type="submission" date="2021-03" db="EMBL/GenBank/DDBJ databases">
        <title>Genomic Encyclopedia of Type Strains, Phase IV (KMG-IV): sequencing the most valuable type-strain genomes for metagenomic binning, comparative biology and taxonomic classification.</title>
        <authorList>
            <person name="Goeker M."/>
        </authorList>
    </citation>
    <scope>NUCLEOTIDE SEQUENCE [LARGE SCALE GENOMIC DNA]</scope>
    <source>
        <strain evidence="3 4">DSM 21600</strain>
    </source>
</reference>
<dbReference type="Gene3D" id="3.40.50.410">
    <property type="entry name" value="von Willebrand factor, type A domain"/>
    <property type="match status" value="1"/>
</dbReference>
<evidence type="ECO:0000259" key="2">
    <source>
        <dbReference type="Pfam" id="PF13400"/>
    </source>
</evidence>
<protein>
    <submittedName>
        <fullName evidence="3">Flp pilus assembly protein TadG</fullName>
    </submittedName>
</protein>
<keyword evidence="1" id="KW-0812">Transmembrane</keyword>
<evidence type="ECO:0000313" key="3">
    <source>
        <dbReference type="EMBL" id="MBP1850739.1"/>
    </source>
</evidence>
<accession>A0ABS4DYG7</accession>
<sequence length="453" mass="48799">MPNSIIHCRRLILQLWHDRRGNFAISFAILLVPVLTAVGMSLDYVRAYNVRTKMQADLDTALIAAVKSVGTKDTNLVQQKMKSWFAAQTDQTGKGYTLSDIEIGANNNELTATARVAVQTTVLQIAGFKKVDVGVASSVAGPTKEYINVYFAIDKSASMMLAATPAGQAAMFGAPAYCAFACHEVEGGPYKYKGKSYTTNYALARAMGVQLRTDVAINAVNQVLDMVEAANLETQHIKVGLYTVGQSGSQVLAPTFSVSDARKKLSDDSAGFNAATSQPATYFDYSLADLSKFVGTGGDGSVNNPSKLVLLLTDGLQSERNWVHDTSSGIRFPTTVGKLTTATTPLNPDWCKQIKNDGSSFGVLYTTYLPLAGDWGYDRTAGQTMKSSGFKSIWGGTWASGYGNWTRQAYLPVALKSCASASNLFIQADSASEIEKGLGQLFQQYMSKVRLIN</sequence>
<dbReference type="EMBL" id="JAGGJU010000005">
    <property type="protein sequence ID" value="MBP1850739.1"/>
    <property type="molecule type" value="Genomic_DNA"/>
</dbReference>
<evidence type="ECO:0000313" key="4">
    <source>
        <dbReference type="Proteomes" id="UP000759443"/>
    </source>
</evidence>
<keyword evidence="1" id="KW-1133">Transmembrane helix</keyword>
<dbReference type="SUPFAM" id="SSF53300">
    <property type="entry name" value="vWA-like"/>
    <property type="match status" value="1"/>
</dbReference>
<proteinExistence type="predicted"/>
<gene>
    <name evidence="3" type="ORF">J2Z17_002176</name>
</gene>
<comment type="caution">
    <text evidence="3">The sequence shown here is derived from an EMBL/GenBank/DDBJ whole genome shotgun (WGS) entry which is preliminary data.</text>
</comment>
<dbReference type="RefSeq" id="WP_245224015.1">
    <property type="nucleotide sequence ID" value="NZ_JAGGJU010000005.1"/>
</dbReference>
<keyword evidence="1" id="KW-0472">Membrane</keyword>
<feature type="transmembrane region" description="Helical" evidence="1">
    <location>
        <begin position="21"/>
        <end position="42"/>
    </location>
</feature>